<reference evidence="2 3" key="1">
    <citation type="journal article" date="2015" name="Stand. Genomic Sci.">
        <title>Genomic Encyclopedia of Bacterial and Archaeal Type Strains, Phase III: the genomes of soil and plant-associated and newly described type strains.</title>
        <authorList>
            <person name="Whitman W.B."/>
            <person name="Woyke T."/>
            <person name="Klenk H.P."/>
            <person name="Zhou Y."/>
            <person name="Lilburn T.G."/>
            <person name="Beck B.J."/>
            <person name="De Vos P."/>
            <person name="Vandamme P."/>
            <person name="Eisen J.A."/>
            <person name="Garrity G."/>
            <person name="Hugenholtz P."/>
            <person name="Kyrpides N.C."/>
        </authorList>
    </citation>
    <scope>NUCLEOTIDE SEQUENCE [LARGE SCALE GENOMIC DNA]</scope>
    <source>
        <strain evidence="2 3">CV2</strain>
    </source>
</reference>
<gene>
    <name evidence="2" type="ORF">EV141_2304</name>
</gene>
<evidence type="ECO:0000313" key="3">
    <source>
        <dbReference type="Proteomes" id="UP000293519"/>
    </source>
</evidence>
<dbReference type="EMBL" id="SGWW01000005">
    <property type="protein sequence ID" value="RZS54307.1"/>
    <property type="molecule type" value="Genomic_DNA"/>
</dbReference>
<dbReference type="AlphaFoldDB" id="A0A4Q7LKF1"/>
<proteinExistence type="predicted"/>
<feature type="region of interest" description="Disordered" evidence="1">
    <location>
        <begin position="221"/>
        <end position="248"/>
    </location>
</feature>
<name>A0A4Q7LKF1_9MICO</name>
<organism evidence="2 3">
    <name type="scientific">Microcella putealis</name>
    <dbReference type="NCBI Taxonomy" id="337005"/>
    <lineage>
        <taxon>Bacteria</taxon>
        <taxon>Bacillati</taxon>
        <taxon>Actinomycetota</taxon>
        <taxon>Actinomycetes</taxon>
        <taxon>Micrococcales</taxon>
        <taxon>Microbacteriaceae</taxon>
        <taxon>Microcella</taxon>
    </lineage>
</organism>
<accession>A0A4Q7LKF1</accession>
<keyword evidence="3" id="KW-1185">Reference proteome</keyword>
<protein>
    <submittedName>
        <fullName evidence="2">Uncharacterized protein</fullName>
    </submittedName>
</protein>
<comment type="caution">
    <text evidence="2">The sequence shown here is derived from an EMBL/GenBank/DDBJ whole genome shotgun (WGS) entry which is preliminary data.</text>
</comment>
<dbReference type="Proteomes" id="UP000293519">
    <property type="component" value="Unassembled WGS sequence"/>
</dbReference>
<sequence>MVRRLPALGEVERALVRVDGVSAERWTVPLIERPVWDLAVAAAAQARSAHVRAPLDVAIASDGTLRILFPVLAGPTLEELLATDGWLTPGRAVTMLCPIADAISVAHDAGVTLGGVSLTGIRADARGAPVIHAISQARSASPLPAQLRSKDPAHREDAECFAALCTDVRAALEAAGHSDAAHSMPDADQVLAQPSRLQHWAEAEPLLVTLSSAAPTAAERASVPPLALPSRPADRGQVADGPSVNERPGRAAAAASARVLGLLALPAELVTGVTITVERASERAASLVGRARGVSRRQLVVGAAGLAVVGALVVTAALGGSEGADSSAAAPVASPSPQTAPTDGDEQGSSVSAGGAADDEGAGAAQPEALVEPNPEDWGPTARELVARWQHCRRDVRVICDEAVHQMAALGGRAADEVDAMVTALASMLESPTSSVTVVERAGDVALLTIAAPDMTAASLLVVRSEAGWRIRDAWN</sequence>
<feature type="region of interest" description="Disordered" evidence="1">
    <location>
        <begin position="323"/>
        <end position="378"/>
    </location>
</feature>
<feature type="compositionally biased region" description="Low complexity" evidence="1">
    <location>
        <begin position="323"/>
        <end position="341"/>
    </location>
</feature>
<evidence type="ECO:0000256" key="1">
    <source>
        <dbReference type="SAM" id="MobiDB-lite"/>
    </source>
</evidence>
<evidence type="ECO:0000313" key="2">
    <source>
        <dbReference type="EMBL" id="RZS54307.1"/>
    </source>
</evidence>